<sequence length="41" mass="5042">MEKTKEEKIKELREKEKYGDNGMIRFIALCKRIELEKEVER</sequence>
<dbReference type="Proteomes" id="UP001219433">
    <property type="component" value="Segment"/>
</dbReference>
<protein>
    <submittedName>
        <fullName evidence="1">Uncharacterized protein</fullName>
    </submittedName>
</protein>
<dbReference type="EMBL" id="OQ187816">
    <property type="protein sequence ID" value="WCR32924.1"/>
    <property type="molecule type" value="Genomic_DNA"/>
</dbReference>
<proteinExistence type="predicted"/>
<keyword evidence="2" id="KW-1185">Reference proteome</keyword>
<gene>
    <name evidence="1" type="ORF">BC5_0011</name>
</gene>
<organism evidence="1 2">
    <name type="scientific">Bacillus phage BC-5</name>
    <dbReference type="NCBI Taxonomy" id="3020389"/>
    <lineage>
        <taxon>Viruses</taxon>
        <taxon>Duplodnaviria</taxon>
        <taxon>Heunggongvirae</taxon>
        <taxon>Uroviricota</taxon>
        <taxon>Caudoviricetes</taxon>
        <taxon>Salasmaviridae</taxon>
        <taxon>Northropvirinae</taxon>
        <taxon>Hemphillvirus</taxon>
        <taxon>Hemphillvirus bece5</taxon>
    </lineage>
</organism>
<accession>A0AAE9YK75</accession>
<name>A0AAE9YK75_9CAUD</name>
<reference evidence="1" key="1">
    <citation type="submission" date="2023-01" db="EMBL/GenBank/DDBJ databases">
        <authorList>
            <person name="Liu Y."/>
            <person name="Sun Z."/>
        </authorList>
    </citation>
    <scope>NUCLEOTIDE SEQUENCE</scope>
</reference>
<evidence type="ECO:0000313" key="1">
    <source>
        <dbReference type="EMBL" id="WCR32924.1"/>
    </source>
</evidence>
<evidence type="ECO:0000313" key="2">
    <source>
        <dbReference type="Proteomes" id="UP001219433"/>
    </source>
</evidence>